<reference evidence="5" key="1">
    <citation type="journal article" date="2019" name="Microbiology">
        <title>Complete Genome Sequence of an Uncultured Bacterium of the Candidate Phylum Bipolaricaulota.</title>
        <authorList>
            <person name="Kadnikov V.V."/>
            <person name="Mardanov A.V."/>
            <person name="Beletsky A.V."/>
            <person name="Frank Y.A."/>
            <person name="Karnachuk O.V."/>
            <person name="Ravin N.V."/>
        </authorList>
    </citation>
    <scope>NUCLEOTIDE SEQUENCE [LARGE SCALE GENOMIC DNA]</scope>
</reference>
<evidence type="ECO:0000256" key="1">
    <source>
        <dbReference type="ARBA" id="ARBA00022630"/>
    </source>
</evidence>
<sequence>MSDLLIVGVNGSPNSSDNTAFLLDQALNETKKYGAITKVIHCSSELKKINNPFCHACSSPCTAKCIEDNEIFDAYKLMALADGIIVGSPVYFGTVSAQLKAFFDKTRWLRTEKSLMNTIGGALSVGNSRFGGQETTLKAIHDILLVQGMIVVGDGHYDNDCGHSGAAAQRPAKLDENGINRSRILGKRIAEVAKHTKDLRKR</sequence>
<feature type="domain" description="NADPH-dependent FMN reductase-like" evidence="3">
    <location>
        <begin position="6"/>
        <end position="156"/>
    </location>
</feature>
<dbReference type="RefSeq" id="WP_156203810.1">
    <property type="nucleotide sequence ID" value="NZ_CP046457.1"/>
</dbReference>
<dbReference type="OrthoDB" id="6398207at2"/>
<keyword evidence="2" id="KW-0288">FMN</keyword>
<dbReference type="AlphaFoldDB" id="A0A6I6DL93"/>
<dbReference type="SUPFAM" id="SSF52218">
    <property type="entry name" value="Flavoproteins"/>
    <property type="match status" value="1"/>
</dbReference>
<dbReference type="PANTHER" id="PTHR43278">
    <property type="entry name" value="NAD(P)H-DEPENDENT FMN-CONTAINING OXIDOREDUCTASE YWQN-RELATED"/>
    <property type="match status" value="1"/>
</dbReference>
<keyword evidence="1" id="KW-0285">Flavoprotein</keyword>
<protein>
    <submittedName>
        <fullName evidence="4">Iron-sulfur flavoprotein</fullName>
    </submittedName>
</protein>
<name>A0A6I6DL93_9FIRM</name>
<dbReference type="Proteomes" id="UP000426444">
    <property type="component" value="Chromosome"/>
</dbReference>
<accession>A0A6I6DL93</accession>
<dbReference type="Pfam" id="PF03358">
    <property type="entry name" value="FMN_red"/>
    <property type="match status" value="1"/>
</dbReference>
<dbReference type="PANTHER" id="PTHR43278:SF1">
    <property type="entry name" value="IRON-SULFUR FLAVOPROTEIN MJ1083"/>
    <property type="match status" value="1"/>
</dbReference>
<dbReference type="InterPro" id="IPR029039">
    <property type="entry name" value="Flavoprotein-like_sf"/>
</dbReference>
<evidence type="ECO:0000313" key="4">
    <source>
        <dbReference type="EMBL" id="QGT99971.1"/>
    </source>
</evidence>
<gene>
    <name evidence="4" type="ORF">SYNTR_1378</name>
</gene>
<dbReference type="EMBL" id="CP046457">
    <property type="protein sequence ID" value="QGT99971.1"/>
    <property type="molecule type" value="Genomic_DNA"/>
</dbReference>
<evidence type="ECO:0000256" key="2">
    <source>
        <dbReference type="ARBA" id="ARBA00022643"/>
    </source>
</evidence>
<dbReference type="InterPro" id="IPR005025">
    <property type="entry name" value="FMN_Rdtase-like_dom"/>
</dbReference>
<dbReference type="KEGG" id="salq:SYNTR_1378"/>
<dbReference type="InterPro" id="IPR051796">
    <property type="entry name" value="ISF_SsuE-like"/>
</dbReference>
<evidence type="ECO:0000313" key="5">
    <source>
        <dbReference type="Proteomes" id="UP000426444"/>
    </source>
</evidence>
<evidence type="ECO:0000259" key="3">
    <source>
        <dbReference type="Pfam" id="PF03358"/>
    </source>
</evidence>
<proteinExistence type="predicted"/>
<dbReference type="GO" id="GO:0016491">
    <property type="term" value="F:oxidoreductase activity"/>
    <property type="evidence" value="ECO:0007669"/>
    <property type="project" value="InterPro"/>
</dbReference>
<organism evidence="4 5">
    <name type="scientific">Candidatus Syntrophocurvum alkaliphilum</name>
    <dbReference type="NCBI Taxonomy" id="2293317"/>
    <lineage>
        <taxon>Bacteria</taxon>
        <taxon>Bacillati</taxon>
        <taxon>Bacillota</taxon>
        <taxon>Clostridia</taxon>
        <taxon>Eubacteriales</taxon>
        <taxon>Syntrophomonadaceae</taxon>
        <taxon>Candidatus Syntrophocurvum</taxon>
    </lineage>
</organism>
<dbReference type="Gene3D" id="3.40.50.360">
    <property type="match status" value="1"/>
</dbReference>
<keyword evidence="5" id="KW-1185">Reference proteome</keyword>